<dbReference type="Pfam" id="PF00400">
    <property type="entry name" value="WD40"/>
    <property type="match status" value="7"/>
</dbReference>
<dbReference type="OrthoDB" id="2146628at2759"/>
<dbReference type="Gene3D" id="2.130.10.10">
    <property type="entry name" value="YVTN repeat-like/Quinoprotein amine dehydrogenase"/>
    <property type="match status" value="6"/>
</dbReference>
<dbReference type="Pfam" id="PF25173">
    <property type="entry name" value="Beta-prop_WDR3_1st"/>
    <property type="match status" value="1"/>
</dbReference>
<dbReference type="InterPro" id="IPR035897">
    <property type="entry name" value="Toll_tir_struct_dom_sf"/>
</dbReference>
<dbReference type="PANTHER" id="PTHR22847:SF637">
    <property type="entry name" value="WD REPEAT DOMAIN 5B"/>
    <property type="match status" value="1"/>
</dbReference>
<keyword evidence="1 3" id="KW-0853">WD repeat</keyword>
<dbReference type="STRING" id="329046.A0A1Y2BQS3"/>
<dbReference type="InterPro" id="IPR020472">
    <property type="entry name" value="WD40_PAC1"/>
</dbReference>
<dbReference type="PANTHER" id="PTHR22847">
    <property type="entry name" value="WD40 REPEAT PROTEIN"/>
    <property type="match status" value="1"/>
</dbReference>
<reference evidence="6 7" key="1">
    <citation type="submission" date="2016-07" db="EMBL/GenBank/DDBJ databases">
        <title>Pervasive Adenine N6-methylation of Active Genes in Fungi.</title>
        <authorList>
            <consortium name="DOE Joint Genome Institute"/>
            <person name="Mondo S.J."/>
            <person name="Dannebaum R.O."/>
            <person name="Kuo R.C."/>
            <person name="Labutti K."/>
            <person name="Haridas S."/>
            <person name="Kuo A."/>
            <person name="Salamov A."/>
            <person name="Ahrendt S.R."/>
            <person name="Lipzen A."/>
            <person name="Sullivan W."/>
            <person name="Andreopoulos W.B."/>
            <person name="Clum A."/>
            <person name="Lindquist E."/>
            <person name="Daum C."/>
            <person name="Ramamoorthy G.K."/>
            <person name="Gryganskyi A."/>
            <person name="Culley D."/>
            <person name="Magnuson J.K."/>
            <person name="James T.Y."/>
            <person name="O'Malley M.A."/>
            <person name="Stajich J.E."/>
            <person name="Spatafora J.W."/>
            <person name="Visel A."/>
            <person name="Grigoriev I.V."/>
        </authorList>
    </citation>
    <scope>NUCLEOTIDE SEQUENCE [LARGE SCALE GENOMIC DNA]</scope>
    <source>
        <strain evidence="6 7">JEL800</strain>
    </source>
</reference>
<feature type="repeat" description="WD" evidence="3">
    <location>
        <begin position="1112"/>
        <end position="1153"/>
    </location>
</feature>
<feature type="repeat" description="WD" evidence="3">
    <location>
        <begin position="1154"/>
        <end position="1195"/>
    </location>
</feature>
<feature type="repeat" description="WD" evidence="3">
    <location>
        <begin position="1406"/>
        <end position="1447"/>
    </location>
</feature>
<dbReference type="Proteomes" id="UP000193642">
    <property type="component" value="Unassembled WGS sequence"/>
</dbReference>
<dbReference type="SMART" id="SM00320">
    <property type="entry name" value="WD40"/>
    <property type="match status" value="12"/>
</dbReference>
<dbReference type="SUPFAM" id="SSF50978">
    <property type="entry name" value="WD40 repeat-like"/>
    <property type="match status" value="2"/>
</dbReference>
<evidence type="ECO:0000256" key="2">
    <source>
        <dbReference type="ARBA" id="ARBA00022737"/>
    </source>
</evidence>
<keyword evidence="7" id="KW-1185">Reference proteome</keyword>
<organism evidence="6 7">
    <name type="scientific">Rhizoclosmatium globosum</name>
    <dbReference type="NCBI Taxonomy" id="329046"/>
    <lineage>
        <taxon>Eukaryota</taxon>
        <taxon>Fungi</taxon>
        <taxon>Fungi incertae sedis</taxon>
        <taxon>Chytridiomycota</taxon>
        <taxon>Chytridiomycota incertae sedis</taxon>
        <taxon>Chytridiomycetes</taxon>
        <taxon>Chytridiales</taxon>
        <taxon>Chytriomycetaceae</taxon>
        <taxon>Rhizoclosmatium</taxon>
    </lineage>
</organism>
<dbReference type="CDD" id="cd00200">
    <property type="entry name" value="WD40"/>
    <property type="match status" value="2"/>
</dbReference>
<dbReference type="InterPro" id="IPR015943">
    <property type="entry name" value="WD40/YVTN_repeat-like_dom_sf"/>
</dbReference>
<comment type="caution">
    <text evidence="6">The sequence shown here is derived from an EMBL/GenBank/DDBJ whole genome shotgun (WGS) entry which is preliminary data.</text>
</comment>
<feature type="repeat" description="WD" evidence="3">
    <location>
        <begin position="986"/>
        <end position="1027"/>
    </location>
</feature>
<protein>
    <submittedName>
        <fullName evidence="6">WD40 repeat-like protein</fullName>
    </submittedName>
</protein>
<dbReference type="InterPro" id="IPR027417">
    <property type="entry name" value="P-loop_NTPase"/>
</dbReference>
<dbReference type="Pfam" id="PF13676">
    <property type="entry name" value="TIR_2"/>
    <property type="match status" value="1"/>
</dbReference>
<feature type="repeat" description="WD" evidence="3">
    <location>
        <begin position="1322"/>
        <end position="1363"/>
    </location>
</feature>
<evidence type="ECO:0000259" key="5">
    <source>
        <dbReference type="Pfam" id="PF24883"/>
    </source>
</evidence>
<dbReference type="PROSITE" id="PS50294">
    <property type="entry name" value="WD_REPEATS_REGION"/>
    <property type="match status" value="12"/>
</dbReference>
<evidence type="ECO:0000313" key="7">
    <source>
        <dbReference type="Proteomes" id="UP000193642"/>
    </source>
</evidence>
<evidence type="ECO:0000259" key="4">
    <source>
        <dbReference type="Pfam" id="PF13676"/>
    </source>
</evidence>
<dbReference type="SUPFAM" id="SSF52540">
    <property type="entry name" value="P-loop containing nucleoside triphosphate hydrolases"/>
    <property type="match status" value="1"/>
</dbReference>
<dbReference type="PRINTS" id="PR00320">
    <property type="entry name" value="GPROTEINBRPT"/>
</dbReference>
<feature type="repeat" description="WD" evidence="3">
    <location>
        <begin position="1070"/>
        <end position="1111"/>
    </location>
</feature>
<dbReference type="InterPro" id="IPR000157">
    <property type="entry name" value="TIR_dom"/>
</dbReference>
<keyword evidence="2" id="KW-0677">Repeat</keyword>
<feature type="domain" description="TIR" evidence="4">
    <location>
        <begin position="216"/>
        <end position="333"/>
    </location>
</feature>
<proteinExistence type="predicted"/>
<name>A0A1Y2BQS3_9FUNG</name>
<feature type="repeat" description="WD" evidence="3">
    <location>
        <begin position="1280"/>
        <end position="1321"/>
    </location>
</feature>
<dbReference type="PROSITE" id="PS50082">
    <property type="entry name" value="WD_REPEATS_2"/>
    <property type="match status" value="12"/>
</dbReference>
<feature type="repeat" description="WD" evidence="3">
    <location>
        <begin position="944"/>
        <end position="985"/>
    </location>
</feature>
<dbReference type="InterPro" id="IPR036322">
    <property type="entry name" value="WD40_repeat_dom_sf"/>
</dbReference>
<dbReference type="GO" id="GO:0005634">
    <property type="term" value="C:nucleus"/>
    <property type="evidence" value="ECO:0007669"/>
    <property type="project" value="TreeGrafter"/>
</dbReference>
<dbReference type="InterPro" id="IPR056884">
    <property type="entry name" value="NPHP3-like_N"/>
</dbReference>
<feature type="domain" description="Nephrocystin 3-like N-terminal" evidence="5">
    <location>
        <begin position="393"/>
        <end position="566"/>
    </location>
</feature>
<dbReference type="EMBL" id="MCGO01000052">
    <property type="protein sequence ID" value="ORY37102.1"/>
    <property type="molecule type" value="Genomic_DNA"/>
</dbReference>
<feature type="repeat" description="WD" evidence="3">
    <location>
        <begin position="1028"/>
        <end position="1069"/>
    </location>
</feature>
<dbReference type="GO" id="GO:1990234">
    <property type="term" value="C:transferase complex"/>
    <property type="evidence" value="ECO:0007669"/>
    <property type="project" value="UniProtKB-ARBA"/>
</dbReference>
<dbReference type="Gene3D" id="3.40.50.10140">
    <property type="entry name" value="Toll/interleukin-1 receptor homology (TIR) domain"/>
    <property type="match status" value="1"/>
</dbReference>
<evidence type="ECO:0000256" key="1">
    <source>
        <dbReference type="ARBA" id="ARBA00022574"/>
    </source>
</evidence>
<dbReference type="Gene3D" id="3.40.50.300">
    <property type="entry name" value="P-loop containing nucleotide triphosphate hydrolases"/>
    <property type="match status" value="1"/>
</dbReference>
<sequence>MGNYASRTGNPELVVTVQPYNDNKARKTIVLTETTVDCLRNKIIEVFGEDQDSALHIYYRILRKSVNNQSRYLLSRNANLVDIFNEVETLLEKQKQLLFEYNSLFVVVISSKHSAQPDVIVELEKVDIVAELKEMIVEHFGVGSNVRIYYQNSETDAKTIIKNEKSLKLGLINSGRVYFELLETKTIPDEIKLSTSTAISTLTQRDAKSYRDLGLFISYNWSTKQNVNAVVNKLSVLKPDLPIWRDTEKMESDIYDSMGSGIAGCQVVVACFSLGYLESPNCMLELGFAQDLRKPIIPVFFFEEGEDITTLRQKYSKAFLIIASKKYSDFKRWDALDSNWEAAFDIFVKEVECALNKVALSAVVVPNSPLEVWLVPESFDADLEAYTLEYVPGTCLWIVPALEAWTRTKERVMYLNGGAGTGKSLIVYSLTKNLPGNFVIGALFICRYNNVRKSDPIVLVSTIVCSLCLSLGGAYRQYVEVEMEEDCARVKDKKQSLLKTPVKAFKVLVVDGLKKLLVSEWKTKTLLIVIDALDELNRETRHSVLKILTTLCPELPGFVKIVTTGRPECDIYYALQELSPFVLRPGDNNNTADLQVFVKYRLQALWGLILQGTDAEKCCEALVEKADGLFIYARNVCEYIKKQNLDPKQALVDVEALTSGSDGVYRAIIERELQTNRAERLAQFKCVFAVLFTAQRPLTLGSLANIGGLDICNVESVVSEFRSILKIEHGGIVSAIHKSVKDFFTDFTRCGGELFIHTVDASLAVCCLQILISNLSHNMAHLDPAKFYSKDELAQLTVLNEDFQYAVLFWASHFKLGFSKASVVDQQAIIKLLYEFCTKTLPYYLEALLLVSKLNDVFPMVHSVSDILSGFTHIEEVKTVLSLLNDLKFVAVNFRTQLLASPLQVYNHALIAVPLETKYYCLYQGLAPARRTIGAEKEWSLFTLLGHSNNVRSVAYSPDSQTVVSGSSDNTVKLWSVETGECVKTLVGHSGWVNSVAFSPDSIFVVSGSRDNTVKLWSVETGECVKTFVGHSSSVDSATFSPDSKFVVSGSNDKTVKLWSVETGELSKTLVGHSGWVFSVAFSPDSMTVVSGSADKTVKLWSIETGECVKTFVGNASRVISVAFSPDSKFVVSGSDDKTVKLWSVETGELSKTLVGHSGWVFSVAFSPDSKTVVSGSADKTVKLWSVETGECGKTFVGNASRVNSVAFSPDSKFVVSGSDDKTVKLWSVEIRELSKALKGHSEGVRSVAFSPDSIFVVSGSSDNTVKLWSVETGEISQTLVGHSNSVNSVAFSPDSKTVVSGSADKTVKLWSVETGELFKTLVGHSNSVTSVSLSPDGNTVVSGSDDKTVKLWSVETGECSKTLVGHTLFVNSVAFSPDSIFVVSGSRDNTVKLWFVETGELSKTLKGHSEGVRSVAFLPDSKTVVSGSVDMTVKLWSVETGECLETRDWDGIDVRDTFFPSELTVQDGWICFDKILLYFIGRNINGFSESSVSWHMANNVFCLTLKN</sequence>
<evidence type="ECO:0000256" key="3">
    <source>
        <dbReference type="PROSITE-ProRule" id="PRU00221"/>
    </source>
</evidence>
<dbReference type="GO" id="GO:0007165">
    <property type="term" value="P:signal transduction"/>
    <property type="evidence" value="ECO:0007669"/>
    <property type="project" value="InterPro"/>
</dbReference>
<feature type="repeat" description="WD" evidence="3">
    <location>
        <begin position="1238"/>
        <end position="1279"/>
    </location>
</feature>
<gene>
    <name evidence="6" type="ORF">BCR33DRAFT_683247</name>
</gene>
<dbReference type="Pfam" id="PF24883">
    <property type="entry name" value="NPHP3_N"/>
    <property type="match status" value="1"/>
</dbReference>
<dbReference type="SUPFAM" id="SSF52200">
    <property type="entry name" value="Toll/Interleukin receptor TIR domain"/>
    <property type="match status" value="1"/>
</dbReference>
<evidence type="ECO:0000313" key="6">
    <source>
        <dbReference type="EMBL" id="ORY37102.1"/>
    </source>
</evidence>
<feature type="repeat" description="WD" evidence="3">
    <location>
        <begin position="1364"/>
        <end position="1405"/>
    </location>
</feature>
<dbReference type="InterPro" id="IPR001680">
    <property type="entry name" value="WD40_rpt"/>
</dbReference>
<feature type="repeat" description="WD" evidence="3">
    <location>
        <begin position="1196"/>
        <end position="1237"/>
    </location>
</feature>
<accession>A0A1Y2BQS3</accession>